<dbReference type="Pfam" id="PF14383">
    <property type="entry name" value="VARLMGL"/>
    <property type="match status" value="1"/>
</dbReference>
<gene>
    <name evidence="3" type="ORF">SLEP1_g31906</name>
</gene>
<name>A0AAV5KBN8_9ROSI</name>
<dbReference type="Proteomes" id="UP001054252">
    <property type="component" value="Unassembled WGS sequence"/>
</dbReference>
<organism evidence="3 4">
    <name type="scientific">Rubroshorea leprosula</name>
    <dbReference type="NCBI Taxonomy" id="152421"/>
    <lineage>
        <taxon>Eukaryota</taxon>
        <taxon>Viridiplantae</taxon>
        <taxon>Streptophyta</taxon>
        <taxon>Embryophyta</taxon>
        <taxon>Tracheophyta</taxon>
        <taxon>Spermatophyta</taxon>
        <taxon>Magnoliopsida</taxon>
        <taxon>eudicotyledons</taxon>
        <taxon>Gunneridae</taxon>
        <taxon>Pentapetalae</taxon>
        <taxon>rosids</taxon>
        <taxon>malvids</taxon>
        <taxon>Malvales</taxon>
        <taxon>Dipterocarpaceae</taxon>
        <taxon>Rubroshorea</taxon>
    </lineage>
</organism>
<evidence type="ECO:0000313" key="3">
    <source>
        <dbReference type="EMBL" id="GKV21997.1"/>
    </source>
</evidence>
<reference evidence="3 4" key="1">
    <citation type="journal article" date="2021" name="Commun. Biol.">
        <title>The genome of Shorea leprosula (Dipterocarpaceae) highlights the ecological relevance of drought in aseasonal tropical rainforests.</title>
        <authorList>
            <person name="Ng K.K.S."/>
            <person name="Kobayashi M.J."/>
            <person name="Fawcett J.A."/>
            <person name="Hatakeyama M."/>
            <person name="Paape T."/>
            <person name="Ng C.H."/>
            <person name="Ang C.C."/>
            <person name="Tnah L.H."/>
            <person name="Lee C.T."/>
            <person name="Nishiyama T."/>
            <person name="Sese J."/>
            <person name="O'Brien M.J."/>
            <person name="Copetti D."/>
            <person name="Mohd Noor M.I."/>
            <person name="Ong R.C."/>
            <person name="Putra M."/>
            <person name="Sireger I.Z."/>
            <person name="Indrioko S."/>
            <person name="Kosugi Y."/>
            <person name="Izuno A."/>
            <person name="Isagi Y."/>
            <person name="Lee S.L."/>
            <person name="Shimizu K.K."/>
        </authorList>
    </citation>
    <scope>NUCLEOTIDE SEQUENCE [LARGE SCALE GENOMIC DNA]</scope>
    <source>
        <strain evidence="3">214</strain>
    </source>
</reference>
<sequence length="376" mass="42650">MSNRNKRQSGCFSSLLRRILCAGSPQTHPSDNMVELDEATEFVDEGKIQLQVAASASAGPGVVARLMGLESLPEKNRIPIGKSPGQVTRSRSVNFMDYLLEFDLTESKHRRVRTSVSFREVPPVLQQNQNQEFVVVYWEDEMDKSKEAGALQRKSERRHGSGSKQREINVKERLPKKEDNQRKKNKKISKLKNEPRRVAGKNSSSSSRNGVRIKRGVNSKAKAPLKMVDQTKKNKNQIGVSKAEYEYNSDTSSPLSVVDAIDFAFYHENSFPEVPRSMEMELSSNKTCISITEDLKLTKKKCSEPKDMNETEFYLELAGALCKLTGEDIRQSKWTSGKGGLEFEDFEELCMEFGEHILNFMLYQVLDELVGFQTCR</sequence>
<protein>
    <recommendedName>
        <fullName evidence="2">DUF3741 domain-containing protein</fullName>
    </recommendedName>
</protein>
<accession>A0AAV5KBN8</accession>
<dbReference type="AlphaFoldDB" id="A0AAV5KBN8"/>
<dbReference type="EMBL" id="BPVZ01000059">
    <property type="protein sequence ID" value="GKV21997.1"/>
    <property type="molecule type" value="Genomic_DNA"/>
</dbReference>
<proteinExistence type="predicted"/>
<dbReference type="PANTHER" id="PTHR35499">
    <property type="entry name" value="OS05G0128300 PROTEIN"/>
    <property type="match status" value="1"/>
</dbReference>
<keyword evidence="4" id="KW-1185">Reference proteome</keyword>
<evidence type="ECO:0000256" key="1">
    <source>
        <dbReference type="SAM" id="MobiDB-lite"/>
    </source>
</evidence>
<feature type="domain" description="DUF3741" evidence="2">
    <location>
        <begin position="60"/>
        <end position="77"/>
    </location>
</feature>
<feature type="compositionally biased region" description="Basic and acidic residues" evidence="1">
    <location>
        <begin position="164"/>
        <end position="182"/>
    </location>
</feature>
<feature type="region of interest" description="Disordered" evidence="1">
    <location>
        <begin position="147"/>
        <end position="218"/>
    </location>
</feature>
<dbReference type="InterPro" id="IPR032795">
    <property type="entry name" value="DUF3741-assoc"/>
</dbReference>
<comment type="caution">
    <text evidence="3">The sequence shown here is derived from an EMBL/GenBank/DDBJ whole genome shotgun (WGS) entry which is preliminary data.</text>
</comment>
<evidence type="ECO:0000259" key="2">
    <source>
        <dbReference type="Pfam" id="PF14383"/>
    </source>
</evidence>
<dbReference type="PANTHER" id="PTHR35499:SF4">
    <property type="entry name" value="ALC-INTERACTING PROTEIN 1"/>
    <property type="match status" value="1"/>
</dbReference>
<evidence type="ECO:0000313" key="4">
    <source>
        <dbReference type="Proteomes" id="UP001054252"/>
    </source>
</evidence>